<name>A0AAV3P6N7_LITER</name>
<dbReference type="Pfam" id="PF13360">
    <property type="entry name" value="PQQ_2"/>
    <property type="match status" value="1"/>
</dbReference>
<protein>
    <recommendedName>
        <fullName evidence="5">Pyrrolo-quinoline quinone repeat domain-containing protein</fullName>
    </recommendedName>
</protein>
<sequence>MAEKQFYNSYILFTCIFITAINVSNASEDWLNHGGNILNRAYADSETKISPQTATTLSLGRRFYAGKDISATPAIYNDTVYFSSWNGNMYAVKASDGSLVSQKNLQELTGLNTTILHSNVSTIVSRATPTIADDKLIVGIRGPAVVIAMERATGNLIRSTRLEDYFSNIITISDTNYNGGADGALVVSVQKSGFAWALYRDNGSLI</sequence>
<reference evidence="6 7" key="1">
    <citation type="submission" date="2024-01" db="EMBL/GenBank/DDBJ databases">
        <title>The complete chloroplast genome sequence of Lithospermum erythrorhizon: insights into the phylogenetic relationship among Boraginaceae species and the maternal lineages of purple gromwells.</title>
        <authorList>
            <person name="Okada T."/>
            <person name="Watanabe K."/>
        </authorList>
    </citation>
    <scope>NUCLEOTIDE SEQUENCE [LARGE SCALE GENOMIC DNA]</scope>
</reference>
<feature type="signal peptide" evidence="4">
    <location>
        <begin position="1"/>
        <end position="26"/>
    </location>
</feature>
<dbReference type="SUPFAM" id="SSF50998">
    <property type="entry name" value="Quinoprotein alcohol dehydrogenase-like"/>
    <property type="match status" value="1"/>
</dbReference>
<evidence type="ECO:0000259" key="5">
    <source>
        <dbReference type="Pfam" id="PF13360"/>
    </source>
</evidence>
<feature type="domain" description="Pyrrolo-quinoline quinone repeat" evidence="5">
    <location>
        <begin position="65"/>
        <end position="158"/>
    </location>
</feature>
<keyword evidence="3" id="KW-0560">Oxidoreductase</keyword>
<proteinExistence type="inferred from homology"/>
<comment type="caution">
    <text evidence="6">The sequence shown here is derived from an EMBL/GenBank/DDBJ whole genome shotgun (WGS) entry which is preliminary data.</text>
</comment>
<gene>
    <name evidence="6" type="ORF">LIER_05774</name>
</gene>
<evidence type="ECO:0000256" key="1">
    <source>
        <dbReference type="ARBA" id="ARBA00001931"/>
    </source>
</evidence>
<dbReference type="InterPro" id="IPR018391">
    <property type="entry name" value="PQQ_b-propeller_rpt"/>
</dbReference>
<dbReference type="PANTHER" id="PTHR32303">
    <property type="entry name" value="QUINOPROTEIN ALCOHOL DEHYDROGENASE (CYTOCHROME C)"/>
    <property type="match status" value="1"/>
</dbReference>
<comment type="similarity">
    <text evidence="2">Belongs to the bacterial PQQ dehydrogenase family.</text>
</comment>
<feature type="chain" id="PRO_5043864718" description="Pyrrolo-quinoline quinone repeat domain-containing protein" evidence="4">
    <location>
        <begin position="27"/>
        <end position="206"/>
    </location>
</feature>
<dbReference type="EMBL" id="BAABME010000808">
    <property type="protein sequence ID" value="GAA0145617.1"/>
    <property type="molecule type" value="Genomic_DNA"/>
</dbReference>
<evidence type="ECO:0000313" key="6">
    <source>
        <dbReference type="EMBL" id="GAA0145617.1"/>
    </source>
</evidence>
<evidence type="ECO:0000256" key="2">
    <source>
        <dbReference type="ARBA" id="ARBA00008156"/>
    </source>
</evidence>
<comment type="cofactor">
    <cofactor evidence="1">
        <name>pyrroloquinoline quinone</name>
        <dbReference type="ChEBI" id="CHEBI:58442"/>
    </cofactor>
</comment>
<dbReference type="Proteomes" id="UP001454036">
    <property type="component" value="Unassembled WGS sequence"/>
</dbReference>
<organism evidence="6 7">
    <name type="scientific">Lithospermum erythrorhizon</name>
    <name type="common">Purple gromwell</name>
    <name type="synonym">Lithospermum officinale var. erythrorhizon</name>
    <dbReference type="NCBI Taxonomy" id="34254"/>
    <lineage>
        <taxon>Eukaryota</taxon>
        <taxon>Viridiplantae</taxon>
        <taxon>Streptophyta</taxon>
        <taxon>Embryophyta</taxon>
        <taxon>Tracheophyta</taxon>
        <taxon>Spermatophyta</taxon>
        <taxon>Magnoliopsida</taxon>
        <taxon>eudicotyledons</taxon>
        <taxon>Gunneridae</taxon>
        <taxon>Pentapetalae</taxon>
        <taxon>asterids</taxon>
        <taxon>lamiids</taxon>
        <taxon>Boraginales</taxon>
        <taxon>Boraginaceae</taxon>
        <taxon>Boraginoideae</taxon>
        <taxon>Lithospermeae</taxon>
        <taxon>Lithospermum</taxon>
    </lineage>
</organism>
<dbReference type="AlphaFoldDB" id="A0AAV3P6N7"/>
<dbReference type="InterPro" id="IPR011047">
    <property type="entry name" value="Quinoprotein_ADH-like_sf"/>
</dbReference>
<evidence type="ECO:0000313" key="7">
    <source>
        <dbReference type="Proteomes" id="UP001454036"/>
    </source>
</evidence>
<dbReference type="GO" id="GO:0016491">
    <property type="term" value="F:oxidoreductase activity"/>
    <property type="evidence" value="ECO:0007669"/>
    <property type="project" value="UniProtKB-KW"/>
</dbReference>
<dbReference type="InterPro" id="IPR002372">
    <property type="entry name" value="PQQ_rpt_dom"/>
</dbReference>
<dbReference type="PANTHER" id="PTHR32303:SF10">
    <property type="entry name" value="OUTER MEMBRANE PROTEIN ASSEMBLY FACTOR BAMB"/>
    <property type="match status" value="1"/>
</dbReference>
<evidence type="ECO:0000256" key="4">
    <source>
        <dbReference type="SAM" id="SignalP"/>
    </source>
</evidence>
<keyword evidence="7" id="KW-1185">Reference proteome</keyword>
<evidence type="ECO:0000256" key="3">
    <source>
        <dbReference type="ARBA" id="ARBA00023002"/>
    </source>
</evidence>
<accession>A0AAV3P6N7</accession>
<dbReference type="Gene3D" id="2.140.10.10">
    <property type="entry name" value="Quinoprotein alcohol dehydrogenase-like superfamily"/>
    <property type="match status" value="1"/>
</dbReference>
<keyword evidence="4" id="KW-0732">Signal</keyword>
<dbReference type="SMART" id="SM00564">
    <property type="entry name" value="PQQ"/>
    <property type="match status" value="2"/>
</dbReference>